<dbReference type="InterPro" id="IPR001867">
    <property type="entry name" value="OmpR/PhoB-type_DNA-bd"/>
</dbReference>
<dbReference type="SMART" id="SM00862">
    <property type="entry name" value="Trans_reg_C"/>
    <property type="match status" value="1"/>
</dbReference>
<feature type="modified residue" description="4-aspartylphosphate" evidence="6">
    <location>
        <position position="51"/>
    </location>
</feature>
<sequence length="227" mass="26060">MRVLVAEDDTLIRRAVVEVLAEEGYQVLQASDGQTALTLFHEYRPDFVCLDVMMPEVNGFDVCRKLRDADAEVPIVFISAKSEEVDKVVGLELGADDFIVKPFGVKELVARIRSITRRCYRRSQSENGGCFQMLDLDINTSELRGRRGEQVIELSLRDVRLLQLLHDHRGEVLDRATIFDRVWGEDYFPNSRTLDQHVSRLRKRIEIDPNNPVLIRTVHGVGYRYDG</sequence>
<keyword evidence="11" id="KW-1185">Reference proteome</keyword>
<evidence type="ECO:0000256" key="6">
    <source>
        <dbReference type="PROSITE-ProRule" id="PRU00169"/>
    </source>
</evidence>
<dbReference type="Gene3D" id="1.10.10.10">
    <property type="entry name" value="Winged helix-like DNA-binding domain superfamily/Winged helix DNA-binding domain"/>
    <property type="match status" value="1"/>
</dbReference>
<dbReference type="GO" id="GO:0006355">
    <property type="term" value="P:regulation of DNA-templated transcription"/>
    <property type="evidence" value="ECO:0007669"/>
    <property type="project" value="InterPro"/>
</dbReference>
<feature type="DNA-binding region" description="OmpR/PhoB-type" evidence="7">
    <location>
        <begin position="128"/>
        <end position="227"/>
    </location>
</feature>
<dbReference type="PANTHER" id="PTHR48111">
    <property type="entry name" value="REGULATOR OF RPOS"/>
    <property type="match status" value="1"/>
</dbReference>
<evidence type="ECO:0000256" key="7">
    <source>
        <dbReference type="PROSITE-ProRule" id="PRU01091"/>
    </source>
</evidence>
<dbReference type="GO" id="GO:0032993">
    <property type="term" value="C:protein-DNA complex"/>
    <property type="evidence" value="ECO:0007669"/>
    <property type="project" value="TreeGrafter"/>
</dbReference>
<evidence type="ECO:0000256" key="2">
    <source>
        <dbReference type="ARBA" id="ARBA00023012"/>
    </source>
</evidence>
<evidence type="ECO:0000256" key="1">
    <source>
        <dbReference type="ARBA" id="ARBA00022553"/>
    </source>
</evidence>
<dbReference type="RefSeq" id="WP_145377993.1">
    <property type="nucleotide sequence ID" value="NZ_CP036276.1"/>
</dbReference>
<dbReference type="InterPro" id="IPR011006">
    <property type="entry name" value="CheY-like_superfamily"/>
</dbReference>
<dbReference type="SUPFAM" id="SSF52172">
    <property type="entry name" value="CheY-like"/>
    <property type="match status" value="1"/>
</dbReference>
<reference evidence="10 11" key="1">
    <citation type="submission" date="2019-02" db="EMBL/GenBank/DDBJ databases">
        <title>Deep-cultivation of Planctomycetes and their phenomic and genomic characterization uncovers novel biology.</title>
        <authorList>
            <person name="Wiegand S."/>
            <person name="Jogler M."/>
            <person name="Boedeker C."/>
            <person name="Pinto D."/>
            <person name="Vollmers J."/>
            <person name="Rivas-Marin E."/>
            <person name="Kohn T."/>
            <person name="Peeters S.H."/>
            <person name="Heuer A."/>
            <person name="Rast P."/>
            <person name="Oberbeckmann S."/>
            <person name="Bunk B."/>
            <person name="Jeske O."/>
            <person name="Meyerdierks A."/>
            <person name="Storesund J.E."/>
            <person name="Kallscheuer N."/>
            <person name="Luecker S."/>
            <person name="Lage O.M."/>
            <person name="Pohl T."/>
            <person name="Merkel B.J."/>
            <person name="Hornburger P."/>
            <person name="Mueller R.-W."/>
            <person name="Bruemmer F."/>
            <person name="Labrenz M."/>
            <person name="Spormann A.M."/>
            <person name="Op den Camp H."/>
            <person name="Overmann J."/>
            <person name="Amann R."/>
            <person name="Jetten M.S.M."/>
            <person name="Mascher T."/>
            <person name="Medema M.H."/>
            <person name="Devos D.P."/>
            <person name="Kaster A.-K."/>
            <person name="Ovreas L."/>
            <person name="Rohde M."/>
            <person name="Galperin M.Y."/>
            <person name="Jogler C."/>
        </authorList>
    </citation>
    <scope>NUCLEOTIDE SEQUENCE [LARGE SCALE GENOMIC DNA]</scope>
    <source>
        <strain evidence="10 11">Mal52</strain>
    </source>
</reference>
<dbReference type="Gene3D" id="6.10.250.690">
    <property type="match status" value="1"/>
</dbReference>
<evidence type="ECO:0000259" key="8">
    <source>
        <dbReference type="PROSITE" id="PS50110"/>
    </source>
</evidence>
<proteinExistence type="predicted"/>
<dbReference type="InterPro" id="IPR039420">
    <property type="entry name" value="WalR-like"/>
</dbReference>
<feature type="domain" description="Response regulatory" evidence="8">
    <location>
        <begin position="2"/>
        <end position="116"/>
    </location>
</feature>
<dbReference type="PROSITE" id="PS50110">
    <property type="entry name" value="RESPONSE_REGULATORY"/>
    <property type="match status" value="1"/>
</dbReference>
<dbReference type="SMART" id="SM00448">
    <property type="entry name" value="REC"/>
    <property type="match status" value="1"/>
</dbReference>
<evidence type="ECO:0000256" key="3">
    <source>
        <dbReference type="ARBA" id="ARBA00023015"/>
    </source>
</evidence>
<dbReference type="Pfam" id="PF00072">
    <property type="entry name" value="Response_reg"/>
    <property type="match status" value="1"/>
</dbReference>
<evidence type="ECO:0000256" key="5">
    <source>
        <dbReference type="ARBA" id="ARBA00023163"/>
    </source>
</evidence>
<keyword evidence="2" id="KW-0902">Two-component regulatory system</keyword>
<dbReference type="GO" id="GO:0000976">
    <property type="term" value="F:transcription cis-regulatory region binding"/>
    <property type="evidence" value="ECO:0007669"/>
    <property type="project" value="TreeGrafter"/>
</dbReference>
<evidence type="ECO:0000256" key="4">
    <source>
        <dbReference type="ARBA" id="ARBA00023125"/>
    </source>
</evidence>
<name>A0A517ZSV5_9PLAN</name>
<dbReference type="Pfam" id="PF00486">
    <property type="entry name" value="Trans_reg_C"/>
    <property type="match status" value="1"/>
</dbReference>
<dbReference type="CDD" id="cd17574">
    <property type="entry name" value="REC_OmpR"/>
    <property type="match status" value="1"/>
</dbReference>
<dbReference type="SUPFAM" id="SSF46894">
    <property type="entry name" value="C-terminal effector domain of the bipartite response regulators"/>
    <property type="match status" value="1"/>
</dbReference>
<dbReference type="InterPro" id="IPR001789">
    <property type="entry name" value="Sig_transdc_resp-reg_receiver"/>
</dbReference>
<dbReference type="EMBL" id="CP036276">
    <property type="protein sequence ID" value="QDU45533.1"/>
    <property type="molecule type" value="Genomic_DNA"/>
</dbReference>
<organism evidence="10 11">
    <name type="scientific">Symmachiella dynata</name>
    <dbReference type="NCBI Taxonomy" id="2527995"/>
    <lineage>
        <taxon>Bacteria</taxon>
        <taxon>Pseudomonadati</taxon>
        <taxon>Planctomycetota</taxon>
        <taxon>Planctomycetia</taxon>
        <taxon>Planctomycetales</taxon>
        <taxon>Planctomycetaceae</taxon>
        <taxon>Symmachiella</taxon>
    </lineage>
</organism>
<accession>A0A517ZSV5</accession>
<dbReference type="CDD" id="cd00383">
    <property type="entry name" value="trans_reg_C"/>
    <property type="match status" value="1"/>
</dbReference>
<dbReference type="Gene3D" id="3.40.50.2300">
    <property type="match status" value="1"/>
</dbReference>
<dbReference type="GO" id="GO:0005829">
    <property type="term" value="C:cytosol"/>
    <property type="evidence" value="ECO:0007669"/>
    <property type="project" value="TreeGrafter"/>
</dbReference>
<protein>
    <submittedName>
        <fullName evidence="10">Alkaline phosphatase synthesis transcriptional regulatory protein SphR</fullName>
    </submittedName>
</protein>
<evidence type="ECO:0000313" key="11">
    <source>
        <dbReference type="Proteomes" id="UP000319383"/>
    </source>
</evidence>
<keyword evidence="5" id="KW-0804">Transcription</keyword>
<dbReference type="Proteomes" id="UP000319383">
    <property type="component" value="Chromosome"/>
</dbReference>
<dbReference type="PROSITE" id="PS51755">
    <property type="entry name" value="OMPR_PHOB"/>
    <property type="match status" value="1"/>
</dbReference>
<dbReference type="InterPro" id="IPR036388">
    <property type="entry name" value="WH-like_DNA-bd_sf"/>
</dbReference>
<keyword evidence="4 7" id="KW-0238">DNA-binding</keyword>
<dbReference type="GO" id="GO:0000156">
    <property type="term" value="F:phosphorelay response regulator activity"/>
    <property type="evidence" value="ECO:0007669"/>
    <property type="project" value="TreeGrafter"/>
</dbReference>
<dbReference type="InterPro" id="IPR016032">
    <property type="entry name" value="Sig_transdc_resp-reg_C-effctor"/>
</dbReference>
<dbReference type="FunFam" id="3.40.50.2300:FF:000001">
    <property type="entry name" value="DNA-binding response regulator PhoB"/>
    <property type="match status" value="1"/>
</dbReference>
<keyword evidence="3" id="KW-0805">Transcription regulation</keyword>
<keyword evidence="1 6" id="KW-0597">Phosphoprotein</keyword>
<feature type="domain" description="OmpR/PhoB-type" evidence="9">
    <location>
        <begin position="128"/>
        <end position="227"/>
    </location>
</feature>
<gene>
    <name evidence="10" type="primary">sphR</name>
    <name evidence="10" type="ORF">Mal52_40270</name>
</gene>
<dbReference type="PANTHER" id="PTHR48111:SF11">
    <property type="entry name" value="TWO-COMPONENT RESPONSE REGULATOR"/>
    <property type="match status" value="1"/>
</dbReference>
<evidence type="ECO:0000259" key="9">
    <source>
        <dbReference type="PROSITE" id="PS51755"/>
    </source>
</evidence>
<evidence type="ECO:0000313" key="10">
    <source>
        <dbReference type="EMBL" id="QDU45533.1"/>
    </source>
</evidence>
<dbReference type="KEGG" id="sdyn:Mal52_40270"/>
<dbReference type="AlphaFoldDB" id="A0A517ZSV5"/>